<gene>
    <name evidence="1" type="ORF">JY500_07370</name>
</gene>
<keyword evidence="2" id="KW-1185">Reference proteome</keyword>
<organism evidence="1 2">
    <name type="scientific">Niveibacterium microcysteis</name>
    <dbReference type="NCBI Taxonomy" id="2811415"/>
    <lineage>
        <taxon>Bacteria</taxon>
        <taxon>Pseudomonadati</taxon>
        <taxon>Pseudomonadota</taxon>
        <taxon>Betaproteobacteria</taxon>
        <taxon>Rhodocyclales</taxon>
        <taxon>Rhodocyclaceae</taxon>
        <taxon>Niveibacterium</taxon>
    </lineage>
</organism>
<evidence type="ECO:0000313" key="2">
    <source>
        <dbReference type="Proteomes" id="UP000663570"/>
    </source>
</evidence>
<dbReference type="EMBL" id="CP071060">
    <property type="protein sequence ID" value="QSI78425.1"/>
    <property type="molecule type" value="Genomic_DNA"/>
</dbReference>
<proteinExistence type="predicted"/>
<accession>A0ABX7M9K7</accession>
<reference evidence="1 2" key="1">
    <citation type="submission" date="2021-02" db="EMBL/GenBank/DDBJ databases">
        <title>Niveibacterium changnyeongensis HC41.</title>
        <authorList>
            <person name="Kang M."/>
        </authorList>
    </citation>
    <scope>NUCLEOTIDE SEQUENCE [LARGE SCALE GENOMIC DNA]</scope>
    <source>
        <strain evidence="1 2">HC41</strain>
    </source>
</reference>
<sequence length="205" mass="22079">MTIDDPLVRALVRLLSSSGRVPTAEFSASERSALVQFSRSHGGLRLVMVGRKSDYAITNRAALESHVNQLQPGAWVPQPAAAAPKAAIDTAVTAGGICYLLLKAVSPDARWGDSSSSEARTLMLAELQQATGVVALALQPEDGWHTNGLLWIVEQQSQFDQPDWLPKDATGTLAYCAAPMRPSLQQWLAHSRRAAEVRRISPSLA</sequence>
<dbReference type="RefSeq" id="WP_206255779.1">
    <property type="nucleotide sequence ID" value="NZ_CP071060.1"/>
</dbReference>
<evidence type="ECO:0000313" key="1">
    <source>
        <dbReference type="EMBL" id="QSI78425.1"/>
    </source>
</evidence>
<protein>
    <submittedName>
        <fullName evidence="1">Uncharacterized protein</fullName>
    </submittedName>
</protein>
<dbReference type="Proteomes" id="UP000663570">
    <property type="component" value="Chromosome"/>
</dbReference>
<name>A0ABX7M9K7_9RHOO</name>